<accession>A0ABM1RQ97</accession>
<evidence type="ECO:0000313" key="4">
    <source>
        <dbReference type="RefSeq" id="XP_019101185.1"/>
    </source>
</evidence>
<dbReference type="PANTHER" id="PTHR11328:SF28">
    <property type="entry name" value="MAJOR FACILITATOR SUPERFAMILY DOMAIN-CONTAINING PROTEIN 12"/>
    <property type="match status" value="1"/>
</dbReference>
<feature type="transmembrane region" description="Helical" evidence="2">
    <location>
        <begin position="92"/>
        <end position="118"/>
    </location>
</feature>
<feature type="transmembrane region" description="Helical" evidence="2">
    <location>
        <begin position="402"/>
        <end position="422"/>
    </location>
</feature>
<proteinExistence type="inferred from homology"/>
<keyword evidence="2" id="KW-0472">Membrane</keyword>
<feature type="transmembrane region" description="Helical" evidence="2">
    <location>
        <begin position="266"/>
        <end position="283"/>
    </location>
</feature>
<comment type="similarity">
    <text evidence="1">Belongs to the major facilitator superfamily.</text>
</comment>
<organism evidence="3 4">
    <name type="scientific">Camelina sativa</name>
    <name type="common">False flax</name>
    <name type="synonym">Myagrum sativum</name>
    <dbReference type="NCBI Taxonomy" id="90675"/>
    <lineage>
        <taxon>Eukaryota</taxon>
        <taxon>Viridiplantae</taxon>
        <taxon>Streptophyta</taxon>
        <taxon>Embryophyta</taxon>
        <taxon>Tracheophyta</taxon>
        <taxon>Spermatophyta</taxon>
        <taxon>Magnoliopsida</taxon>
        <taxon>eudicotyledons</taxon>
        <taxon>Gunneridae</taxon>
        <taxon>Pentapetalae</taxon>
        <taxon>rosids</taxon>
        <taxon>malvids</taxon>
        <taxon>Brassicales</taxon>
        <taxon>Brassicaceae</taxon>
        <taxon>Camelineae</taxon>
        <taxon>Camelina</taxon>
    </lineage>
</organism>
<dbReference type="InterPro" id="IPR036259">
    <property type="entry name" value="MFS_trans_sf"/>
</dbReference>
<dbReference type="GeneID" id="104784908"/>
<feature type="transmembrane region" description="Helical" evidence="2">
    <location>
        <begin position="171"/>
        <end position="190"/>
    </location>
</feature>
<feature type="transmembrane region" description="Helical" evidence="2">
    <location>
        <begin position="27"/>
        <end position="50"/>
    </location>
</feature>
<feature type="transmembrane region" description="Helical" evidence="2">
    <location>
        <begin position="62"/>
        <end position="80"/>
    </location>
</feature>
<sequence length="439" mass="48320">MTSPVIVGRNDEEEEDPSTKPLGRLSVFYYGVGHMLNDITASCWFTYLLLFLTQIGLSPRDAAIVMLSGQVADGFATVFVGELIDRFGHFKIWHAAGSLLVAVSFSSVFGGCLPCTLLNSNSLTVETLSYSMFAAIFNIGWAATQVSHMAMVNCITLNSTSRVALTSSRNAFSMVANLGLYAIALVVFGVSEAGTKENTETQEPRLRIDLRETSRARIPWSYWFRKILYYQVAMVYLLTRLVLNVSQAYLAFFVIDDLQMAQSAKALIPAIIYICSFVVSVMLQEIPWNGKRLKAYYCAGGIIWIFCGVAILLLSRSINIYMYAISIFIGIANALMLVTAISMQSVLIGSELGGCAFVCGSLSFLDKMSCGLALYVLQSHQSTSPKVDVNINQHFYFSVTRYGLGLVPAVCSLIGVVVTYFMELDSTILKPLRQPLLLE</sequence>
<feature type="transmembrane region" description="Helical" evidence="2">
    <location>
        <begin position="227"/>
        <end position="254"/>
    </location>
</feature>
<dbReference type="Proteomes" id="UP000694864">
    <property type="component" value="Chromosome 5"/>
</dbReference>
<reference evidence="4" key="2">
    <citation type="submission" date="2025-08" db="UniProtKB">
        <authorList>
            <consortium name="RefSeq"/>
        </authorList>
    </citation>
    <scope>IDENTIFICATION</scope>
    <source>
        <tissue evidence="4">Leaf</tissue>
    </source>
</reference>
<keyword evidence="2" id="KW-1133">Transmembrane helix</keyword>
<feature type="transmembrane region" description="Helical" evidence="2">
    <location>
        <begin position="295"/>
        <end position="314"/>
    </location>
</feature>
<keyword evidence="3" id="KW-1185">Reference proteome</keyword>
<reference evidence="3" key="1">
    <citation type="journal article" date="2014" name="Nat. Commun.">
        <title>The emerging biofuel crop Camelina sativa retains a highly undifferentiated hexaploid genome structure.</title>
        <authorList>
            <person name="Kagale S."/>
            <person name="Koh C."/>
            <person name="Nixon J."/>
            <person name="Bollina V."/>
            <person name="Clarke W.E."/>
            <person name="Tuteja R."/>
            <person name="Spillane C."/>
            <person name="Robinson S.J."/>
            <person name="Links M.G."/>
            <person name="Clarke C."/>
            <person name="Higgins E.E."/>
            <person name="Huebert T."/>
            <person name="Sharpe A.G."/>
            <person name="Parkin I.A."/>
        </authorList>
    </citation>
    <scope>NUCLEOTIDE SEQUENCE [LARGE SCALE GENOMIC DNA]</scope>
    <source>
        <strain evidence="3">cv. DH55</strain>
    </source>
</reference>
<dbReference type="SUPFAM" id="SSF103473">
    <property type="entry name" value="MFS general substrate transporter"/>
    <property type="match status" value="1"/>
</dbReference>
<keyword evidence="2" id="KW-0812">Transmembrane</keyword>
<dbReference type="Gene3D" id="1.20.1250.20">
    <property type="entry name" value="MFS general substrate transporter like domains"/>
    <property type="match status" value="1"/>
</dbReference>
<dbReference type="RefSeq" id="XP_019101185.1">
    <property type="nucleotide sequence ID" value="XM_019245640.1"/>
</dbReference>
<feature type="transmembrane region" description="Helical" evidence="2">
    <location>
        <begin position="130"/>
        <end position="151"/>
    </location>
</feature>
<evidence type="ECO:0000313" key="3">
    <source>
        <dbReference type="Proteomes" id="UP000694864"/>
    </source>
</evidence>
<evidence type="ECO:0000256" key="2">
    <source>
        <dbReference type="SAM" id="Phobius"/>
    </source>
</evidence>
<dbReference type="PANTHER" id="PTHR11328">
    <property type="entry name" value="MAJOR FACILITATOR SUPERFAMILY DOMAIN-CONTAINING PROTEIN"/>
    <property type="match status" value="1"/>
</dbReference>
<dbReference type="Pfam" id="PF13347">
    <property type="entry name" value="MFS_2"/>
    <property type="match status" value="1"/>
</dbReference>
<feature type="transmembrane region" description="Helical" evidence="2">
    <location>
        <begin position="320"/>
        <end position="343"/>
    </location>
</feature>
<evidence type="ECO:0000256" key="1">
    <source>
        <dbReference type="ARBA" id="ARBA00008335"/>
    </source>
</evidence>
<protein>
    <submittedName>
        <fullName evidence="4">Major facilitator superfamily domain-containing protein 12-like isoform X2</fullName>
    </submittedName>
</protein>
<name>A0ABM1RQ97_CAMSA</name>
<dbReference type="InterPro" id="IPR039672">
    <property type="entry name" value="MFS_2"/>
</dbReference>
<gene>
    <name evidence="4" type="primary">LOC104784908</name>
</gene>